<comment type="similarity">
    <text evidence="2">Belongs to the major royal jelly protein family.</text>
</comment>
<dbReference type="Pfam" id="PF03022">
    <property type="entry name" value="MRJP"/>
    <property type="match status" value="1"/>
</dbReference>
<dbReference type="GO" id="GO:0005576">
    <property type="term" value="C:extracellular region"/>
    <property type="evidence" value="ECO:0007669"/>
    <property type="project" value="UniProtKB-SubCell"/>
</dbReference>
<proteinExistence type="inferred from homology"/>
<dbReference type="PANTHER" id="PTHR10009:SF18">
    <property type="entry name" value="PROTEIN YELLOW-LIKE PROTEIN"/>
    <property type="match status" value="1"/>
</dbReference>
<comment type="subcellular location">
    <subcellularLocation>
        <location evidence="1">Secreted</location>
    </subcellularLocation>
</comment>
<keyword evidence="3" id="KW-0964">Secreted</keyword>
<keyword evidence="5" id="KW-1185">Reference proteome</keyword>
<organism evidence="4 5">
    <name type="scientific">Lymnaea stagnalis</name>
    <name type="common">Great pond snail</name>
    <name type="synonym">Helix stagnalis</name>
    <dbReference type="NCBI Taxonomy" id="6523"/>
    <lineage>
        <taxon>Eukaryota</taxon>
        <taxon>Metazoa</taxon>
        <taxon>Spiralia</taxon>
        <taxon>Lophotrochozoa</taxon>
        <taxon>Mollusca</taxon>
        <taxon>Gastropoda</taxon>
        <taxon>Heterobranchia</taxon>
        <taxon>Euthyneura</taxon>
        <taxon>Panpulmonata</taxon>
        <taxon>Hygrophila</taxon>
        <taxon>Lymnaeoidea</taxon>
        <taxon>Lymnaeidae</taxon>
        <taxon>Lymnaea</taxon>
    </lineage>
</organism>
<dbReference type="Proteomes" id="UP001497497">
    <property type="component" value="Unassembled WGS sequence"/>
</dbReference>
<evidence type="ECO:0000256" key="2">
    <source>
        <dbReference type="ARBA" id="ARBA00009127"/>
    </source>
</evidence>
<gene>
    <name evidence="4" type="ORF">GSLYS_00011338001</name>
</gene>
<dbReference type="Gene3D" id="2.120.10.30">
    <property type="entry name" value="TolB, C-terminal domain"/>
    <property type="match status" value="1"/>
</dbReference>
<evidence type="ECO:0000313" key="5">
    <source>
        <dbReference type="Proteomes" id="UP001497497"/>
    </source>
</evidence>
<dbReference type="InterPro" id="IPR011042">
    <property type="entry name" value="6-blade_b-propeller_TolB-like"/>
</dbReference>
<dbReference type="EMBL" id="CAXITT010000262">
    <property type="protein sequence ID" value="CAL1537425.1"/>
    <property type="molecule type" value="Genomic_DNA"/>
</dbReference>
<comment type="caution">
    <text evidence="4">The sequence shown here is derived from an EMBL/GenBank/DDBJ whole genome shotgun (WGS) entry which is preliminary data.</text>
</comment>
<dbReference type="AlphaFoldDB" id="A0AAV2HTH5"/>
<evidence type="ECO:0000256" key="3">
    <source>
        <dbReference type="ARBA" id="ARBA00022525"/>
    </source>
</evidence>
<accession>A0AAV2HTH5</accession>
<evidence type="ECO:0000256" key="1">
    <source>
        <dbReference type="ARBA" id="ARBA00004613"/>
    </source>
</evidence>
<protein>
    <submittedName>
        <fullName evidence="4">Uncharacterized protein</fullName>
    </submittedName>
</protein>
<dbReference type="PANTHER" id="PTHR10009">
    <property type="entry name" value="PROTEIN YELLOW-RELATED"/>
    <property type="match status" value="1"/>
</dbReference>
<evidence type="ECO:0000313" key="4">
    <source>
        <dbReference type="EMBL" id="CAL1537425.1"/>
    </source>
</evidence>
<reference evidence="4 5" key="1">
    <citation type="submission" date="2024-04" db="EMBL/GenBank/DDBJ databases">
        <authorList>
            <consortium name="Genoscope - CEA"/>
            <person name="William W."/>
        </authorList>
    </citation>
    <scope>NUCLEOTIDE SEQUENCE [LARGE SCALE GENOMIC DNA]</scope>
</reference>
<sequence length="200" mass="22302">MLSDEDSNITINGIEYPWPFAINGIAMSPTFNYVYYSALGSKKLWQIPTFVLRRKGADFSSYARLVGNKVSNSDAMVFGRKGLYYGALGLDAVFMWDAQQDIANEGVIEGKATIKTQKPLIQNWETIQWPDGITISDSRDRPDSYLYFVAARAQLFHSGTLDFTGGQGVNFRIFKLRINDDSYLSDKSVGGARPLFPVVG</sequence>
<dbReference type="InterPro" id="IPR017996">
    <property type="entry name" value="MRJP/yellow-related"/>
</dbReference>
<name>A0AAV2HTH5_LYMST</name>